<organism evidence="2 3">
    <name type="scientific">Caldimonas mangrovi</name>
    <dbReference type="NCBI Taxonomy" id="2944811"/>
    <lineage>
        <taxon>Bacteria</taxon>
        <taxon>Pseudomonadati</taxon>
        <taxon>Pseudomonadota</taxon>
        <taxon>Betaproteobacteria</taxon>
        <taxon>Burkholderiales</taxon>
        <taxon>Sphaerotilaceae</taxon>
        <taxon>Caldimonas</taxon>
    </lineage>
</organism>
<evidence type="ECO:0000313" key="2">
    <source>
        <dbReference type="EMBL" id="MCM5680820.1"/>
    </source>
</evidence>
<name>A0ABT0YQ03_9BURK</name>
<dbReference type="EMBL" id="JAMKFE010000008">
    <property type="protein sequence ID" value="MCM5680820.1"/>
    <property type="molecule type" value="Genomic_DNA"/>
</dbReference>
<accession>A0ABT0YQ03</accession>
<feature type="region of interest" description="Disordered" evidence="1">
    <location>
        <begin position="547"/>
        <end position="569"/>
    </location>
</feature>
<dbReference type="RefSeq" id="WP_251779265.1">
    <property type="nucleotide sequence ID" value="NZ_JAMKFE010000008.1"/>
</dbReference>
<dbReference type="InterPro" id="IPR012434">
    <property type="entry name" value="DUF1631"/>
</dbReference>
<gene>
    <name evidence="2" type="ORF">M8A51_14945</name>
</gene>
<comment type="caution">
    <text evidence="2">The sequence shown here is derived from an EMBL/GenBank/DDBJ whole genome shotgun (WGS) entry which is preliminary data.</text>
</comment>
<reference evidence="2" key="1">
    <citation type="submission" date="2022-05" db="EMBL/GenBank/DDBJ databases">
        <title>Schlegelella sp. nov., isolated from mangrove soil.</title>
        <authorList>
            <person name="Liu Y."/>
            <person name="Ge X."/>
            <person name="Liu W."/>
        </authorList>
    </citation>
    <scope>NUCLEOTIDE SEQUENCE</scope>
    <source>
        <strain evidence="2">S2-27</strain>
    </source>
</reference>
<evidence type="ECO:0000256" key="1">
    <source>
        <dbReference type="SAM" id="MobiDB-lite"/>
    </source>
</evidence>
<proteinExistence type="predicted"/>
<sequence length="666" mass="74065">MPTSSLFQAHVDQAVADAGPLSAQIVNRTTEQLRSSGLSLAVARDRQEFFSLMEALQRQHDMLVQALTQAMAERILEAARESTPTLVPRHQTLSLDALTLVDEHQAEEDIEVSRTITLIEATAEWELSEVQAYTAALRGEATIRKEANPVRPEVYARALSQAARAIALSQPSRMLLLRTASKLLADSLKTQYAALCRKLSQQGIQPLAFRAVTTPTAPAVRVDITRPGALHGLLDKVRLAPAGSPALPGSGQPAAAAPAAMERAQVEELLSRLFGQILADPRLLTPVKDVLGQLQPSVLRVALRDPALLQQHDHPTWQLLNRVASHCAGYSNPSDERLTDFLRFLQDLIARVTSAPHADAQLYRDALQEVNDYLDARSREALERSRQAMEALQRAEHKERLRSVLRQQVRQMQGRPLSEPLRDFLFGPWVDAMTESLMRHGENSRETAELLRTVDDLLWSVQPMPAPADRERLRAMLPDLLARVHGGLDLIAWPKPQREVLFTELMARHAESLRPPPGAATPAERAEHELTAEELVQRMREESSLLPFDTDEPADRGTLPTVPVGLMTDSDTQAGREAREAWMSRLVPGTWFHLFVQGVWTNAQLMWASDNGQLFMFSSQHAGQSHSLTRRAVERLLGEGLITLLEDRSLVQRAVDSMMQDLDDPA</sequence>
<keyword evidence="3" id="KW-1185">Reference proteome</keyword>
<dbReference type="Pfam" id="PF07793">
    <property type="entry name" value="DUF1631"/>
    <property type="match status" value="1"/>
</dbReference>
<protein>
    <submittedName>
        <fullName evidence="2">DUF1631 domain-containing protein</fullName>
    </submittedName>
</protein>
<evidence type="ECO:0000313" key="3">
    <source>
        <dbReference type="Proteomes" id="UP001165541"/>
    </source>
</evidence>
<dbReference type="Proteomes" id="UP001165541">
    <property type="component" value="Unassembled WGS sequence"/>
</dbReference>